<organism evidence="2 3">
    <name type="scientific">Neolentinus lepideus HHB14362 ss-1</name>
    <dbReference type="NCBI Taxonomy" id="1314782"/>
    <lineage>
        <taxon>Eukaryota</taxon>
        <taxon>Fungi</taxon>
        <taxon>Dikarya</taxon>
        <taxon>Basidiomycota</taxon>
        <taxon>Agaricomycotina</taxon>
        <taxon>Agaricomycetes</taxon>
        <taxon>Gloeophyllales</taxon>
        <taxon>Gloeophyllaceae</taxon>
        <taxon>Neolentinus</taxon>
    </lineage>
</organism>
<accession>A0A165W6U7</accession>
<dbReference type="EMBL" id="KV425551">
    <property type="protein sequence ID" value="KZT30757.1"/>
    <property type="molecule type" value="Genomic_DNA"/>
</dbReference>
<protein>
    <submittedName>
        <fullName evidence="2">Uncharacterized protein</fullName>
    </submittedName>
</protein>
<evidence type="ECO:0000313" key="3">
    <source>
        <dbReference type="Proteomes" id="UP000076761"/>
    </source>
</evidence>
<evidence type="ECO:0000313" key="2">
    <source>
        <dbReference type="EMBL" id="KZT30757.1"/>
    </source>
</evidence>
<dbReference type="Proteomes" id="UP000076761">
    <property type="component" value="Unassembled WGS sequence"/>
</dbReference>
<proteinExistence type="predicted"/>
<name>A0A165W6U7_9AGAM</name>
<keyword evidence="3" id="KW-1185">Reference proteome</keyword>
<reference evidence="2 3" key="1">
    <citation type="journal article" date="2016" name="Mol. Biol. Evol.">
        <title>Comparative Genomics of Early-Diverging Mushroom-Forming Fungi Provides Insights into the Origins of Lignocellulose Decay Capabilities.</title>
        <authorList>
            <person name="Nagy L.G."/>
            <person name="Riley R."/>
            <person name="Tritt A."/>
            <person name="Adam C."/>
            <person name="Daum C."/>
            <person name="Floudas D."/>
            <person name="Sun H."/>
            <person name="Yadav J.S."/>
            <person name="Pangilinan J."/>
            <person name="Larsson K.H."/>
            <person name="Matsuura K."/>
            <person name="Barry K."/>
            <person name="Labutti K."/>
            <person name="Kuo R."/>
            <person name="Ohm R.A."/>
            <person name="Bhattacharya S.S."/>
            <person name="Shirouzu T."/>
            <person name="Yoshinaga Y."/>
            <person name="Martin F.M."/>
            <person name="Grigoriev I.V."/>
            <person name="Hibbett D.S."/>
        </authorList>
    </citation>
    <scope>NUCLEOTIDE SEQUENCE [LARGE SCALE GENOMIC DNA]</scope>
    <source>
        <strain evidence="2 3">HHB14362 ss-1</strain>
    </source>
</reference>
<dbReference type="AlphaFoldDB" id="A0A165W6U7"/>
<feature type="region of interest" description="Disordered" evidence="1">
    <location>
        <begin position="152"/>
        <end position="180"/>
    </location>
</feature>
<dbReference type="InParanoid" id="A0A165W6U7"/>
<gene>
    <name evidence="2" type="ORF">NEOLEDRAFT_34056</name>
</gene>
<evidence type="ECO:0000256" key="1">
    <source>
        <dbReference type="SAM" id="MobiDB-lite"/>
    </source>
</evidence>
<sequence length="231" mass="25197">MRCRSVRGLPILSRALHFSTLTPLRQTPRHALSLSVALDALGASTLLCSLPISSLSFPSLAMSFHLSLLLLPPLHNPRQVVRNPQVELRGPELDLAPHDLRPLVARGVDPADEVEVVHVLERAKVRAPFRGGEGDEPVVGAFFFEDDGVGPSAKKDTGVSQGGRRGKRESKGTHFHVSMRPGSYTAPQLKYFTPGISGVCSLNLRMFSRVRNSKALPSPPPFYETTHRKSA</sequence>